<dbReference type="InterPro" id="IPR036291">
    <property type="entry name" value="NAD(P)-bd_dom_sf"/>
</dbReference>
<dbReference type="AlphaFoldDB" id="A0AAV2A276"/>
<dbReference type="GO" id="GO:0047837">
    <property type="term" value="F:D-xylose 1-dehydrogenase (NADP+) activity"/>
    <property type="evidence" value="ECO:0007669"/>
    <property type="project" value="UniProtKB-EC"/>
</dbReference>
<evidence type="ECO:0000256" key="4">
    <source>
        <dbReference type="ARBA" id="ARBA00038984"/>
    </source>
</evidence>
<evidence type="ECO:0000256" key="9">
    <source>
        <dbReference type="ARBA" id="ARBA00047423"/>
    </source>
</evidence>
<evidence type="ECO:0000256" key="6">
    <source>
        <dbReference type="ARBA" id="ARBA00042926"/>
    </source>
</evidence>
<dbReference type="EC" id="1.3.1.20" evidence="3"/>
<evidence type="ECO:0000259" key="11">
    <source>
        <dbReference type="Pfam" id="PF01408"/>
    </source>
</evidence>
<comment type="catalytic activity">
    <reaction evidence="9">
        <text>(1R,2R)-1,2-dihydrobenzene-1,2-diol + NADP(+) = catechol + NADPH + H(+)</text>
        <dbReference type="Rhea" id="RHEA:16729"/>
        <dbReference type="ChEBI" id="CHEBI:10702"/>
        <dbReference type="ChEBI" id="CHEBI:15378"/>
        <dbReference type="ChEBI" id="CHEBI:18135"/>
        <dbReference type="ChEBI" id="CHEBI:57783"/>
        <dbReference type="ChEBI" id="CHEBI:58349"/>
        <dbReference type="EC" id="1.3.1.20"/>
    </reaction>
</comment>
<dbReference type="SUPFAM" id="SSF51735">
    <property type="entry name" value="NAD(P)-binding Rossmann-fold domains"/>
    <property type="match status" value="1"/>
</dbReference>
<dbReference type="InterPro" id="IPR050984">
    <property type="entry name" value="Gfo/Idh/MocA_domain"/>
</dbReference>
<name>A0AAV2A276_9ARAC</name>
<dbReference type="GO" id="GO:0047115">
    <property type="term" value="F:trans-1,2-dihydrobenzene-1,2-diol dehydrogenase activity"/>
    <property type="evidence" value="ECO:0007669"/>
    <property type="project" value="UniProtKB-EC"/>
</dbReference>
<feature type="domain" description="GFO/IDH/MocA-like oxidoreductase" evidence="12">
    <location>
        <begin position="134"/>
        <end position="249"/>
    </location>
</feature>
<keyword evidence="14" id="KW-1185">Reference proteome</keyword>
<gene>
    <name evidence="13" type="ORF">LARSCL_LOCUS9619</name>
</gene>
<dbReference type="Pfam" id="PF01408">
    <property type="entry name" value="GFO_IDH_MocA"/>
    <property type="match status" value="1"/>
</dbReference>
<evidence type="ECO:0000259" key="12">
    <source>
        <dbReference type="Pfam" id="PF22725"/>
    </source>
</evidence>
<evidence type="ECO:0000256" key="5">
    <source>
        <dbReference type="ARBA" id="ARBA00040603"/>
    </source>
</evidence>
<dbReference type="EMBL" id="CAXIEN010000109">
    <property type="protein sequence ID" value="CAL1278150.1"/>
    <property type="molecule type" value="Genomic_DNA"/>
</dbReference>
<evidence type="ECO:0000256" key="8">
    <source>
        <dbReference type="ARBA" id="ARBA00043025"/>
    </source>
</evidence>
<accession>A0AAV2A276</accession>
<comment type="similarity">
    <text evidence="1">Belongs to the Gfo/Idh/MocA family.</text>
</comment>
<feature type="domain" description="Gfo/Idh/MocA-like oxidoreductase N-terminal" evidence="11">
    <location>
        <begin position="4"/>
        <end position="121"/>
    </location>
</feature>
<dbReference type="Pfam" id="PF22725">
    <property type="entry name" value="GFO_IDH_MocA_C3"/>
    <property type="match status" value="1"/>
</dbReference>
<protein>
    <recommendedName>
        <fullName evidence="5">Trans-1,2-dihydrobenzene-1,2-diol dehydrogenase</fullName>
        <ecNumber evidence="4">1.1.1.179</ecNumber>
        <ecNumber evidence="3">1.3.1.20</ecNumber>
    </recommendedName>
    <alternativeName>
        <fullName evidence="8">D-xylose 1-dehydrogenase</fullName>
    </alternativeName>
    <alternativeName>
        <fullName evidence="7">D-xylose-NADP dehydrogenase</fullName>
    </alternativeName>
    <alternativeName>
        <fullName evidence="6">Dimeric dihydrodiol dehydrogenase</fullName>
    </alternativeName>
</protein>
<evidence type="ECO:0000256" key="3">
    <source>
        <dbReference type="ARBA" id="ARBA00038853"/>
    </source>
</evidence>
<dbReference type="PANTHER" id="PTHR22604:SF105">
    <property type="entry name" value="TRANS-1,2-DIHYDROBENZENE-1,2-DIOL DEHYDROGENASE"/>
    <property type="match status" value="1"/>
</dbReference>
<evidence type="ECO:0000313" key="14">
    <source>
        <dbReference type="Proteomes" id="UP001497382"/>
    </source>
</evidence>
<dbReference type="EC" id="1.1.1.179" evidence="4"/>
<organism evidence="13 14">
    <name type="scientific">Larinioides sclopetarius</name>
    <dbReference type="NCBI Taxonomy" id="280406"/>
    <lineage>
        <taxon>Eukaryota</taxon>
        <taxon>Metazoa</taxon>
        <taxon>Ecdysozoa</taxon>
        <taxon>Arthropoda</taxon>
        <taxon>Chelicerata</taxon>
        <taxon>Arachnida</taxon>
        <taxon>Araneae</taxon>
        <taxon>Araneomorphae</taxon>
        <taxon>Entelegynae</taxon>
        <taxon>Araneoidea</taxon>
        <taxon>Araneidae</taxon>
        <taxon>Larinioides</taxon>
    </lineage>
</organism>
<dbReference type="SUPFAM" id="SSF55347">
    <property type="entry name" value="Glyceraldehyde-3-phosphate dehydrogenase-like, C-terminal domain"/>
    <property type="match status" value="1"/>
</dbReference>
<dbReference type="GO" id="GO:0000166">
    <property type="term" value="F:nucleotide binding"/>
    <property type="evidence" value="ECO:0007669"/>
    <property type="project" value="InterPro"/>
</dbReference>
<dbReference type="PANTHER" id="PTHR22604">
    <property type="entry name" value="OXIDOREDUCTASES"/>
    <property type="match status" value="1"/>
</dbReference>
<dbReference type="Proteomes" id="UP001497382">
    <property type="component" value="Unassembled WGS sequence"/>
</dbReference>
<dbReference type="InterPro" id="IPR000683">
    <property type="entry name" value="Gfo/Idh/MocA-like_OxRdtase_N"/>
</dbReference>
<comment type="caution">
    <text evidence="13">The sequence shown here is derived from an EMBL/GenBank/DDBJ whole genome shotgun (WGS) entry which is preliminary data.</text>
</comment>
<proteinExistence type="inferred from homology"/>
<evidence type="ECO:0000313" key="13">
    <source>
        <dbReference type="EMBL" id="CAL1278150.1"/>
    </source>
</evidence>
<comment type="catalytic activity">
    <reaction evidence="10">
        <text>D-xylose + NADP(+) = D-xylono-1,5-lactone + NADPH + H(+)</text>
        <dbReference type="Rhea" id="RHEA:22000"/>
        <dbReference type="ChEBI" id="CHEBI:15378"/>
        <dbReference type="ChEBI" id="CHEBI:15867"/>
        <dbReference type="ChEBI" id="CHEBI:53455"/>
        <dbReference type="ChEBI" id="CHEBI:57783"/>
        <dbReference type="ChEBI" id="CHEBI:58349"/>
        <dbReference type="EC" id="1.1.1.179"/>
    </reaction>
</comment>
<reference evidence="13 14" key="1">
    <citation type="submission" date="2024-04" db="EMBL/GenBank/DDBJ databases">
        <authorList>
            <person name="Rising A."/>
            <person name="Reimegard J."/>
            <person name="Sonavane S."/>
            <person name="Akerstrom W."/>
            <person name="Nylinder S."/>
            <person name="Hedman E."/>
            <person name="Kallberg Y."/>
        </authorList>
    </citation>
    <scope>NUCLEOTIDE SEQUENCE [LARGE SCALE GENOMIC DNA]</scope>
</reference>
<evidence type="ECO:0000256" key="7">
    <source>
        <dbReference type="ARBA" id="ARBA00042988"/>
    </source>
</evidence>
<keyword evidence="2" id="KW-0560">Oxidoreductase</keyword>
<dbReference type="Gene3D" id="3.40.50.720">
    <property type="entry name" value="NAD(P)-binding Rossmann-like Domain"/>
    <property type="match status" value="1"/>
</dbReference>
<evidence type="ECO:0000256" key="1">
    <source>
        <dbReference type="ARBA" id="ARBA00010928"/>
    </source>
</evidence>
<dbReference type="InterPro" id="IPR055170">
    <property type="entry name" value="GFO_IDH_MocA-like_dom"/>
</dbReference>
<dbReference type="Gene3D" id="3.30.360.10">
    <property type="entry name" value="Dihydrodipicolinate Reductase, domain 2"/>
    <property type="match status" value="1"/>
</dbReference>
<evidence type="ECO:0000256" key="10">
    <source>
        <dbReference type="ARBA" id="ARBA00049233"/>
    </source>
</evidence>
<evidence type="ECO:0000256" key="2">
    <source>
        <dbReference type="ARBA" id="ARBA00023002"/>
    </source>
</evidence>
<sequence length="337" mass="37087">MATKWGVVSAGKISNDFVAAVKGMCGSEHEFIAVAARNSFSAKSFASKHCISKAYGSYEELANDQEIEVVYIGSVNSQHFPLAKLMLENGKHVLLEKPMTLNLKQTRALGEIARKNKLFLMEVMALWSRFLPSYRYLVDIVNNGSIGDIVHVDANFGISMLDRERIVTRALGGGTILDLGIYPLNAVSMIYNNEKPEKIVAVGHLNEDGVDISMTCSLKYSNNRTATVTTNGMAQLPNSLVIIGTKGQIKVPDVLYVATKIETKDGVVDFPLPKPTAFFNYPDSTGLAYEAIEVRECIKHGHLESIIMPLKDSELLAEIMDSIRHQVGVLYPEENAM</sequence>